<sequence length="805" mass="92024">MTTLLNNNNTNNNTNTNTNENQTFVQINSTELSQIKEEYEDDHDMLKKKYENMSFDEMSQRMAESNRQISEMLSSTTSASSSHSLDDDYEGEDDDDEEDQINQENKKWTSLFNRAASNGDVTKVKEMLSDENIKQYIDINAGDNDGTPPLIYAACFGKTEIAKILIEAGAQIDAQDSFGWSALMWATNNSHEALIKILLENGASSQTKSSKGRTVFDFINTDNQKIIDILATNPRDSVSSTSSLFYKTTSSVSSSTASTENDFYYQSTVEGFNNFMSDEAELRQKLFESTMQLDFNDTDSIEHNYAEEEDEEDDNEQFDENQFHWDKCSPDQMFVFSSDDLDYILDTVITNIQLPLTNQQDICIPTNIIFLSARFAHYFSSSELLEQVLEGALNRIGKAIKINARNIHVLAFWITNLTQLLFYLKKDVGLVVATAEQQLHLSELISETYNLIIQDTTKRLSKVLCPAMLDHEEIPGMDQVDFTDDWHRFFRKSARRSVIIAADGGVAVSTVTPQSITSLLSSTLFVLKSYDVHPIIIIQAMAQFFHYISCELFNHILTNKKLLCRSKAMQIRMNFSHLEDWISVNRLPNHLLNYLSPTIQLLQLLQCLTQLEDIVDFINTSKKFDALNAPQVKRCVISYRYEVNEQRIPEEIEKYAMQCAEDTVRHKQRKQSMDKTRALPLSHTQSQKKSRRQSMSQYLGLSKSGLSTPISEELSPNIITNEPVSFCENDDEQEVDVQETKDTKFMLPFSVPTTAHMTSSQWDSKSSLPNQENNNNIHSMIPIIPEEWMEKLDKQQQPERQPVTL</sequence>
<feature type="region of interest" description="Disordered" evidence="3">
    <location>
        <begin position="57"/>
        <end position="100"/>
    </location>
</feature>
<evidence type="ECO:0000259" key="4">
    <source>
        <dbReference type="PROSITE" id="PS51126"/>
    </source>
</evidence>
<dbReference type="SMART" id="SM01132">
    <property type="entry name" value="DIL"/>
    <property type="match status" value="1"/>
</dbReference>
<feature type="region of interest" description="Disordered" evidence="3">
    <location>
        <begin position="756"/>
        <end position="775"/>
    </location>
</feature>
<dbReference type="OrthoDB" id="426293at2759"/>
<evidence type="ECO:0000313" key="5">
    <source>
        <dbReference type="EMBL" id="KAG2202716.1"/>
    </source>
</evidence>
<dbReference type="AlphaFoldDB" id="A0A8H7UXV7"/>
<gene>
    <name evidence="5" type="ORF">INT46_004010</name>
</gene>
<dbReference type="InterPro" id="IPR036770">
    <property type="entry name" value="Ankyrin_rpt-contain_sf"/>
</dbReference>
<dbReference type="Gene3D" id="1.25.40.20">
    <property type="entry name" value="Ankyrin repeat-containing domain"/>
    <property type="match status" value="1"/>
</dbReference>
<dbReference type="PANTHER" id="PTHR16027">
    <property type="entry name" value="DILUTE DOMAIN-CONTAINING PROTEIN YPR089W"/>
    <property type="match status" value="1"/>
</dbReference>
<dbReference type="PROSITE" id="PS50297">
    <property type="entry name" value="ANK_REP_REGION"/>
    <property type="match status" value="2"/>
</dbReference>
<reference evidence="5" key="1">
    <citation type="submission" date="2020-12" db="EMBL/GenBank/DDBJ databases">
        <title>Metabolic potential, ecology and presence of endohyphal bacteria is reflected in genomic diversity of Mucoromycotina.</title>
        <authorList>
            <person name="Muszewska A."/>
            <person name="Okrasinska A."/>
            <person name="Steczkiewicz K."/>
            <person name="Drgas O."/>
            <person name="Orlowska M."/>
            <person name="Perlinska-Lenart U."/>
            <person name="Aleksandrzak-Piekarczyk T."/>
            <person name="Szatraj K."/>
            <person name="Zielenkiewicz U."/>
            <person name="Pilsyk S."/>
            <person name="Malc E."/>
            <person name="Mieczkowski P."/>
            <person name="Kruszewska J.S."/>
            <person name="Biernat P."/>
            <person name="Pawlowska J."/>
        </authorList>
    </citation>
    <scope>NUCLEOTIDE SEQUENCE</scope>
    <source>
        <strain evidence="5">CBS 226.32</strain>
    </source>
</reference>
<dbReference type="CDD" id="cd15473">
    <property type="entry name" value="Myo5p-like_CBD_DIL_ANK"/>
    <property type="match status" value="1"/>
</dbReference>
<feature type="region of interest" description="Disordered" evidence="3">
    <location>
        <begin position="663"/>
        <end position="697"/>
    </location>
</feature>
<feature type="compositionally biased region" description="Polar residues" evidence="3">
    <location>
        <begin position="62"/>
        <end position="73"/>
    </location>
</feature>
<evidence type="ECO:0000256" key="2">
    <source>
        <dbReference type="SAM" id="Coils"/>
    </source>
</evidence>
<evidence type="ECO:0000256" key="1">
    <source>
        <dbReference type="PROSITE-ProRule" id="PRU00023"/>
    </source>
</evidence>
<dbReference type="PROSITE" id="PS51126">
    <property type="entry name" value="DILUTE"/>
    <property type="match status" value="1"/>
</dbReference>
<dbReference type="Pfam" id="PF12796">
    <property type="entry name" value="Ank_2"/>
    <property type="match status" value="1"/>
</dbReference>
<dbReference type="EMBL" id="JAEPRC010000251">
    <property type="protein sequence ID" value="KAG2202716.1"/>
    <property type="molecule type" value="Genomic_DNA"/>
</dbReference>
<dbReference type="Proteomes" id="UP000650833">
    <property type="component" value="Unassembled WGS sequence"/>
</dbReference>
<dbReference type="PROSITE" id="PS50088">
    <property type="entry name" value="ANK_REPEAT"/>
    <property type="match status" value="2"/>
</dbReference>
<evidence type="ECO:0000313" key="6">
    <source>
        <dbReference type="Proteomes" id="UP000650833"/>
    </source>
</evidence>
<feature type="repeat" description="ANK" evidence="1">
    <location>
        <begin position="145"/>
        <end position="177"/>
    </location>
</feature>
<name>A0A8H7UXV7_9FUNG</name>
<dbReference type="InterPro" id="IPR002710">
    <property type="entry name" value="Dilute_dom"/>
</dbReference>
<keyword evidence="1" id="KW-0040">ANK repeat</keyword>
<dbReference type="InterPro" id="IPR052072">
    <property type="entry name" value="Vascular_dev_regulator"/>
</dbReference>
<feature type="compositionally biased region" description="Low complexity" evidence="3">
    <location>
        <begin position="1"/>
        <end position="19"/>
    </location>
</feature>
<feature type="repeat" description="ANK" evidence="1">
    <location>
        <begin position="178"/>
        <end position="210"/>
    </location>
</feature>
<dbReference type="SMART" id="SM00248">
    <property type="entry name" value="ANK"/>
    <property type="match status" value="2"/>
</dbReference>
<dbReference type="PANTHER" id="PTHR16027:SF6">
    <property type="entry name" value="DILUTE DOMAIN-CONTAINING PROTEIN"/>
    <property type="match status" value="1"/>
</dbReference>
<feature type="domain" description="Dilute" evidence="4">
    <location>
        <begin position="390"/>
        <end position="662"/>
    </location>
</feature>
<proteinExistence type="predicted"/>
<keyword evidence="6" id="KW-1185">Reference proteome</keyword>
<feature type="compositionally biased region" description="Acidic residues" evidence="3">
    <location>
        <begin position="87"/>
        <end position="100"/>
    </location>
</feature>
<dbReference type="Pfam" id="PF00023">
    <property type="entry name" value="Ank"/>
    <property type="match status" value="1"/>
</dbReference>
<evidence type="ECO:0000256" key="3">
    <source>
        <dbReference type="SAM" id="MobiDB-lite"/>
    </source>
</evidence>
<dbReference type="InterPro" id="IPR037986">
    <property type="entry name" value="Myo5p-like_CBD_DIL"/>
</dbReference>
<dbReference type="GO" id="GO:0051020">
    <property type="term" value="F:GTPase binding"/>
    <property type="evidence" value="ECO:0007669"/>
    <property type="project" value="TreeGrafter"/>
</dbReference>
<feature type="region of interest" description="Disordered" evidence="3">
    <location>
        <begin position="1"/>
        <end position="24"/>
    </location>
</feature>
<dbReference type="SUPFAM" id="SSF48403">
    <property type="entry name" value="Ankyrin repeat"/>
    <property type="match status" value="1"/>
</dbReference>
<organism evidence="5 6">
    <name type="scientific">Mucor plumbeus</name>
    <dbReference type="NCBI Taxonomy" id="97098"/>
    <lineage>
        <taxon>Eukaryota</taxon>
        <taxon>Fungi</taxon>
        <taxon>Fungi incertae sedis</taxon>
        <taxon>Mucoromycota</taxon>
        <taxon>Mucoromycotina</taxon>
        <taxon>Mucoromycetes</taxon>
        <taxon>Mucorales</taxon>
        <taxon>Mucorineae</taxon>
        <taxon>Mucoraceae</taxon>
        <taxon>Mucor</taxon>
    </lineage>
</organism>
<comment type="caution">
    <text evidence="5">The sequence shown here is derived from an EMBL/GenBank/DDBJ whole genome shotgun (WGS) entry which is preliminary data.</text>
</comment>
<dbReference type="InterPro" id="IPR002110">
    <property type="entry name" value="Ankyrin_rpt"/>
</dbReference>
<protein>
    <recommendedName>
        <fullName evidence="4">Dilute domain-containing protein</fullName>
    </recommendedName>
</protein>
<feature type="coiled-coil region" evidence="2">
    <location>
        <begin position="29"/>
        <end position="56"/>
    </location>
</feature>
<keyword evidence="2" id="KW-0175">Coiled coil</keyword>
<accession>A0A8H7UXV7</accession>
<feature type="compositionally biased region" description="Low complexity" evidence="3">
    <location>
        <begin position="74"/>
        <end position="83"/>
    </location>
</feature>
<dbReference type="Pfam" id="PF01843">
    <property type="entry name" value="DIL"/>
    <property type="match status" value="1"/>
</dbReference>